<dbReference type="AlphaFoldDB" id="A0A266LQ29"/>
<dbReference type="GO" id="GO:0020037">
    <property type="term" value="F:heme binding"/>
    <property type="evidence" value="ECO:0007669"/>
    <property type="project" value="InterPro"/>
</dbReference>
<proteinExistence type="inferred from homology"/>
<sequence>MTPFEAATHADPYAYYAQLKQQGGLYFDAGLHLWVASGAQVVEAILDHPDCRVRPLHEPVPAPIAPGAAGQVFAQMMRMNEGPSHLRPRMAIAPALACVEAQRVADIVTGLDATLDNPAKTLDELMFTLPVCVIATLLGFSPDQCRDVARRTRDFVACLSPLSNGPQLTKAHAGAARLSASFNTLLSNDANASSVLSHILHDCKATTWADPDALVANLIGLLSQTCEASAGLIGNTLIALHRSPELLETVQAAPSTLARLVAETARYDPPVQNTRRFVARPCVITNCTLAAGDSLVVLLASANRDPAANPAPDSFLLDRAHPKTFSFGSGRHQCPGQQLAVAIASEAIRLWLQHPSPSSARQLRWHYLPSLNGRIPQFEGAL</sequence>
<dbReference type="InterPro" id="IPR002397">
    <property type="entry name" value="Cyt_P450_B"/>
</dbReference>
<dbReference type="Proteomes" id="UP000216113">
    <property type="component" value="Unassembled WGS sequence"/>
</dbReference>
<reference evidence="4 5" key="1">
    <citation type="submission" date="2017-08" db="EMBL/GenBank/DDBJ databases">
        <title>Genomic and metabolic characterisation of spoilage-associated Pseudomonas species.</title>
        <authorList>
            <person name="Stanborough T."/>
            <person name="Fegan N."/>
            <person name="Powell S.M."/>
            <person name="Singh T."/>
            <person name="Tamplin M.L."/>
            <person name="Chandry P.S."/>
        </authorList>
    </citation>
    <scope>NUCLEOTIDE SEQUENCE [LARGE SCALE GENOMIC DNA]</scope>
    <source>
        <strain evidence="4 5">F1820</strain>
    </source>
</reference>
<evidence type="ECO:0000256" key="3">
    <source>
        <dbReference type="RuleBase" id="RU000461"/>
    </source>
</evidence>
<dbReference type="PROSITE" id="PS00086">
    <property type="entry name" value="CYTOCHROME_P450"/>
    <property type="match status" value="1"/>
</dbReference>
<dbReference type="InterPro" id="IPR017972">
    <property type="entry name" value="Cyt_P450_CS"/>
</dbReference>
<evidence type="ECO:0000256" key="2">
    <source>
        <dbReference type="ARBA" id="ARBA00010617"/>
    </source>
</evidence>
<keyword evidence="3" id="KW-0503">Monooxygenase</keyword>
<dbReference type="CDD" id="cd11036">
    <property type="entry name" value="AknT-like"/>
    <property type="match status" value="1"/>
</dbReference>
<dbReference type="PANTHER" id="PTHR46696">
    <property type="entry name" value="P450, PUTATIVE (EUROFUNG)-RELATED"/>
    <property type="match status" value="1"/>
</dbReference>
<evidence type="ECO:0000313" key="4">
    <source>
        <dbReference type="EMBL" id="OZY39770.1"/>
    </source>
</evidence>
<keyword evidence="3" id="KW-0408">Iron</keyword>
<dbReference type="SUPFAM" id="SSF48264">
    <property type="entry name" value="Cytochrome P450"/>
    <property type="match status" value="1"/>
</dbReference>
<dbReference type="Pfam" id="PF00067">
    <property type="entry name" value="p450"/>
    <property type="match status" value="1"/>
</dbReference>
<name>A0A266LQ29_PSEFR</name>
<dbReference type="PRINTS" id="PR00359">
    <property type="entry name" value="BP450"/>
</dbReference>
<dbReference type="InterPro" id="IPR001128">
    <property type="entry name" value="Cyt_P450"/>
</dbReference>
<dbReference type="GO" id="GO:0004497">
    <property type="term" value="F:monooxygenase activity"/>
    <property type="evidence" value="ECO:0007669"/>
    <property type="project" value="UniProtKB-KW"/>
</dbReference>
<keyword evidence="3" id="KW-0560">Oxidoreductase</keyword>
<dbReference type="PANTHER" id="PTHR46696:SF1">
    <property type="entry name" value="CYTOCHROME P450 YJIB-RELATED"/>
    <property type="match status" value="1"/>
</dbReference>
<keyword evidence="3" id="KW-0479">Metal-binding</keyword>
<evidence type="ECO:0000313" key="5">
    <source>
        <dbReference type="Proteomes" id="UP000216113"/>
    </source>
</evidence>
<organism evidence="4 5">
    <name type="scientific">Pseudomonas fragi</name>
    <dbReference type="NCBI Taxonomy" id="296"/>
    <lineage>
        <taxon>Bacteria</taxon>
        <taxon>Pseudomonadati</taxon>
        <taxon>Pseudomonadota</taxon>
        <taxon>Gammaproteobacteria</taxon>
        <taxon>Pseudomonadales</taxon>
        <taxon>Pseudomonadaceae</taxon>
        <taxon>Pseudomonas</taxon>
    </lineage>
</organism>
<evidence type="ECO:0000256" key="1">
    <source>
        <dbReference type="ARBA" id="ARBA00001971"/>
    </source>
</evidence>
<comment type="similarity">
    <text evidence="2 3">Belongs to the cytochrome P450 family.</text>
</comment>
<dbReference type="InterPro" id="IPR036396">
    <property type="entry name" value="Cyt_P450_sf"/>
</dbReference>
<dbReference type="Gene3D" id="1.10.630.10">
    <property type="entry name" value="Cytochrome P450"/>
    <property type="match status" value="1"/>
</dbReference>
<protein>
    <submittedName>
        <fullName evidence="4">Cytochrome P450</fullName>
    </submittedName>
</protein>
<dbReference type="EMBL" id="NQKL01000023">
    <property type="protein sequence ID" value="OZY39770.1"/>
    <property type="molecule type" value="Genomic_DNA"/>
</dbReference>
<keyword evidence="3" id="KW-0349">Heme</keyword>
<comment type="caution">
    <text evidence="4">The sequence shown here is derived from an EMBL/GenBank/DDBJ whole genome shotgun (WGS) entry which is preliminary data.</text>
</comment>
<gene>
    <name evidence="4" type="ORF">CJF43_21420</name>
</gene>
<accession>A0A266LQ29</accession>
<dbReference type="GO" id="GO:0005506">
    <property type="term" value="F:iron ion binding"/>
    <property type="evidence" value="ECO:0007669"/>
    <property type="project" value="InterPro"/>
</dbReference>
<dbReference type="RefSeq" id="WP_095030874.1">
    <property type="nucleotide sequence ID" value="NZ_NQKL01000023.1"/>
</dbReference>
<dbReference type="GO" id="GO:0016705">
    <property type="term" value="F:oxidoreductase activity, acting on paired donors, with incorporation or reduction of molecular oxygen"/>
    <property type="evidence" value="ECO:0007669"/>
    <property type="project" value="InterPro"/>
</dbReference>
<comment type="cofactor">
    <cofactor evidence="1">
        <name>heme</name>
        <dbReference type="ChEBI" id="CHEBI:30413"/>
    </cofactor>
</comment>